<evidence type="ECO:0000256" key="3">
    <source>
        <dbReference type="ARBA" id="ARBA00022448"/>
    </source>
</evidence>
<accession>A0A0R3RQN5</accession>
<keyword evidence="5" id="KW-0677">Repeat</keyword>
<keyword evidence="6" id="KW-1133">Transmembrane helix</keyword>
<dbReference type="WBParaSite" id="EEL_0000400001-mRNA-1">
    <property type="protein sequence ID" value="EEL_0000400001-mRNA-1"/>
    <property type="gene ID" value="EEL_0000400001"/>
</dbReference>
<feature type="repeat" description="Solcar" evidence="9">
    <location>
        <begin position="180"/>
        <end position="263"/>
    </location>
</feature>
<evidence type="ECO:0000256" key="7">
    <source>
        <dbReference type="ARBA" id="ARBA00023128"/>
    </source>
</evidence>
<evidence type="ECO:0000256" key="10">
    <source>
        <dbReference type="RuleBase" id="RU000488"/>
    </source>
</evidence>
<dbReference type="GO" id="GO:0031966">
    <property type="term" value="C:mitochondrial membrane"/>
    <property type="evidence" value="ECO:0007669"/>
    <property type="project" value="UniProtKB-SubCell"/>
</dbReference>
<evidence type="ECO:0000256" key="8">
    <source>
        <dbReference type="ARBA" id="ARBA00023136"/>
    </source>
</evidence>
<protein>
    <submittedName>
        <fullName evidence="12">Mitochondrial carnitine/acylcarnitine carrier protein CACL</fullName>
    </submittedName>
</protein>
<evidence type="ECO:0000313" key="12">
    <source>
        <dbReference type="WBParaSite" id="EEL_0000400001-mRNA-1"/>
    </source>
</evidence>
<comment type="subcellular location">
    <subcellularLocation>
        <location evidence="1">Mitochondrion membrane</location>
        <topology evidence="1">Multi-pass membrane protein</topology>
    </subcellularLocation>
</comment>
<keyword evidence="11" id="KW-1185">Reference proteome</keyword>
<dbReference type="PANTHER" id="PTHR45624">
    <property type="entry name" value="MITOCHONDRIAL BASIC AMINO ACIDS TRANSPORTER-RELATED"/>
    <property type="match status" value="1"/>
</dbReference>
<dbReference type="Gene3D" id="1.50.40.10">
    <property type="entry name" value="Mitochondrial carrier domain"/>
    <property type="match status" value="1"/>
</dbReference>
<evidence type="ECO:0000256" key="1">
    <source>
        <dbReference type="ARBA" id="ARBA00004225"/>
    </source>
</evidence>
<keyword evidence="4 9" id="KW-0812">Transmembrane</keyword>
<evidence type="ECO:0000256" key="4">
    <source>
        <dbReference type="ARBA" id="ARBA00022692"/>
    </source>
</evidence>
<keyword evidence="7" id="KW-0496">Mitochondrion</keyword>
<dbReference type="Proteomes" id="UP000050640">
    <property type="component" value="Unplaced"/>
</dbReference>
<reference evidence="12" key="1">
    <citation type="submission" date="2017-02" db="UniProtKB">
        <authorList>
            <consortium name="WormBaseParasite"/>
        </authorList>
    </citation>
    <scope>IDENTIFICATION</scope>
</reference>
<feature type="repeat" description="Solcar" evidence="9">
    <location>
        <begin position="1"/>
        <end position="82"/>
    </location>
</feature>
<dbReference type="InterPro" id="IPR018108">
    <property type="entry name" value="MCP_transmembrane"/>
</dbReference>
<dbReference type="InterPro" id="IPR050567">
    <property type="entry name" value="Mitochondrial_Carrier"/>
</dbReference>
<dbReference type="InterPro" id="IPR023395">
    <property type="entry name" value="MCP_dom_sf"/>
</dbReference>
<evidence type="ECO:0000256" key="9">
    <source>
        <dbReference type="PROSITE-ProRule" id="PRU00282"/>
    </source>
</evidence>
<evidence type="ECO:0000256" key="6">
    <source>
        <dbReference type="ARBA" id="ARBA00022989"/>
    </source>
</evidence>
<dbReference type="GO" id="GO:1990575">
    <property type="term" value="P:mitochondrial L-ornithine transmembrane transport"/>
    <property type="evidence" value="ECO:0007669"/>
    <property type="project" value="TreeGrafter"/>
</dbReference>
<evidence type="ECO:0000256" key="5">
    <source>
        <dbReference type="ARBA" id="ARBA00022737"/>
    </source>
</evidence>
<organism evidence="11 12">
    <name type="scientific">Elaeophora elaphi</name>
    <dbReference type="NCBI Taxonomy" id="1147741"/>
    <lineage>
        <taxon>Eukaryota</taxon>
        <taxon>Metazoa</taxon>
        <taxon>Ecdysozoa</taxon>
        <taxon>Nematoda</taxon>
        <taxon>Chromadorea</taxon>
        <taxon>Rhabditida</taxon>
        <taxon>Spirurina</taxon>
        <taxon>Spiruromorpha</taxon>
        <taxon>Filarioidea</taxon>
        <taxon>Onchocercidae</taxon>
        <taxon>Elaeophora</taxon>
    </lineage>
</organism>
<name>A0A0R3RQN5_9BILA</name>
<proteinExistence type="inferred from homology"/>
<evidence type="ECO:0000256" key="2">
    <source>
        <dbReference type="ARBA" id="ARBA00006375"/>
    </source>
</evidence>
<keyword evidence="3 10" id="KW-0813">Transport</keyword>
<dbReference type="Pfam" id="PF00153">
    <property type="entry name" value="Mito_carr"/>
    <property type="match status" value="3"/>
</dbReference>
<sequence length="281" mass="31315">LLSALQTCILNVIGATGVLTGHPLDTVRVRQQTEAQNVYRCCSSIIRNEGILGFFKGMSSPLISFTAIHAIAFGIYGNTIKLFDNYHSLLGSFIAGNLAGIAQCSICVPSELFKIKLQLQKDKRQRLFMSSYDCAQKMIKRYLRGTWITVARDGPGYGTWFVTYEFCTQKLSSDGKASSLTTSQLLLAGGFAGIMSWICNYPLDVIKTLFQADDSVHSYKQVCQNIMRIYGIKGFFVGISTTILRAIPANASIFFAAEWSYRLLHKTSEWHGTYFPEQSQD</sequence>
<evidence type="ECO:0000313" key="11">
    <source>
        <dbReference type="Proteomes" id="UP000050640"/>
    </source>
</evidence>
<dbReference type="SUPFAM" id="SSF103506">
    <property type="entry name" value="Mitochondrial carrier"/>
    <property type="match status" value="1"/>
</dbReference>
<dbReference type="GO" id="GO:0005289">
    <property type="term" value="F:high-affinity L-arginine transmembrane transporter activity"/>
    <property type="evidence" value="ECO:0007669"/>
    <property type="project" value="TreeGrafter"/>
</dbReference>
<comment type="similarity">
    <text evidence="2 10">Belongs to the mitochondrial carrier (TC 2.A.29) family.</text>
</comment>
<dbReference type="STRING" id="1147741.A0A0R3RQN5"/>
<dbReference type="PANTHER" id="PTHR45624:SF61">
    <property type="entry name" value="MITOCHONDRIAL BASIC AMINO ACIDS TRANSPORTER"/>
    <property type="match status" value="1"/>
</dbReference>
<keyword evidence="8 9" id="KW-0472">Membrane</keyword>
<dbReference type="PROSITE" id="PS50920">
    <property type="entry name" value="SOLCAR"/>
    <property type="match status" value="2"/>
</dbReference>
<dbReference type="AlphaFoldDB" id="A0A0R3RQN5"/>